<dbReference type="EMBL" id="CP022189">
    <property type="protein sequence ID" value="AWI83518.1"/>
    <property type="molecule type" value="Genomic_DNA"/>
</dbReference>
<dbReference type="Proteomes" id="UP000244915">
    <property type="component" value="Chromosome 1"/>
</dbReference>
<dbReference type="KEGG" id="ypac:CEW88_07405"/>
<proteinExistence type="predicted"/>
<protein>
    <submittedName>
        <fullName evidence="1">Uncharacterized protein</fullName>
    </submittedName>
</protein>
<sequence>MSVFLSGFINPQRGLILLDNRWTLGDVSPEVPDPACGVLVGAPICLIGVGRKPDRLHFMQDLQAMGPSGLPLG</sequence>
<evidence type="ECO:0000313" key="1">
    <source>
        <dbReference type="EMBL" id="AWI83518.1"/>
    </source>
</evidence>
<reference evidence="1 2" key="1">
    <citation type="submission" date="2017-06" db="EMBL/GenBank/DDBJ databases">
        <title>Yangia sp. YSBP01 complete genome sequence.</title>
        <authorList>
            <person name="Woo J.-H."/>
            <person name="Kim H.-S."/>
        </authorList>
    </citation>
    <scope>NUCLEOTIDE SEQUENCE [LARGE SCALE GENOMIC DNA]</scope>
    <source>
        <strain evidence="1 2">YSBP01</strain>
    </source>
</reference>
<evidence type="ECO:0000313" key="2">
    <source>
        <dbReference type="Proteomes" id="UP000244915"/>
    </source>
</evidence>
<gene>
    <name evidence="1" type="ORF">CEW88_07405</name>
</gene>
<organism evidence="1 2">
    <name type="scientific">Alloyangia pacifica</name>
    <dbReference type="NCBI Taxonomy" id="311180"/>
    <lineage>
        <taxon>Bacteria</taxon>
        <taxon>Pseudomonadati</taxon>
        <taxon>Pseudomonadota</taxon>
        <taxon>Alphaproteobacteria</taxon>
        <taxon>Rhodobacterales</taxon>
        <taxon>Roseobacteraceae</taxon>
        <taxon>Alloyangia</taxon>
    </lineage>
</organism>
<accession>A0A2U8HCL7</accession>
<dbReference type="AlphaFoldDB" id="A0A2U8HCL7"/>
<name>A0A2U8HCL7_9RHOB</name>